<feature type="binding site" evidence="6">
    <location>
        <position position="96"/>
    </location>
    <ligand>
        <name>S-adenosyl-L-methionine</name>
        <dbReference type="ChEBI" id="CHEBI:59789"/>
    </ligand>
</feature>
<keyword evidence="4 6" id="KW-0831">Ubiquinone biosynthesis</keyword>
<dbReference type="Pfam" id="PF01209">
    <property type="entry name" value="Ubie_methyltran"/>
    <property type="match status" value="1"/>
</dbReference>
<reference evidence="7 8" key="1">
    <citation type="submission" date="2015-06" db="EMBL/GenBank/DDBJ databases">
        <title>Improved classification and identification of acetic acid bacteria using matrix-assisted laser desorption/ionization time-of-flight mass spectrometry; Gluconobacter nephelii and Gluconobacter uchimurae are later heterotypic synonyms of Gluconobacter japonicus and Gluconobacter oxydans, respectively.</title>
        <authorList>
            <person name="Li L."/>
            <person name="Cleenwerck I."/>
            <person name="De Vuyst L."/>
            <person name="Vandamme P."/>
        </authorList>
    </citation>
    <scope>NUCLEOTIDE SEQUENCE [LARGE SCALE GENOMIC DNA]</scope>
    <source>
        <strain evidence="7 8">LMG 1663</strain>
    </source>
</reference>
<comment type="caution">
    <text evidence="6">Lacks conserved residue(s) required for the propagation of feature annotation.</text>
</comment>
<dbReference type="HAMAP" id="MF_01813">
    <property type="entry name" value="MenG_UbiE_methyltr"/>
    <property type="match status" value="1"/>
</dbReference>
<dbReference type="PATRIC" id="fig|104102.12.peg.2838"/>
<dbReference type="GO" id="GO:0009234">
    <property type="term" value="P:menaquinone biosynthetic process"/>
    <property type="evidence" value="ECO:0007669"/>
    <property type="project" value="UniProtKB-UniRule"/>
</dbReference>
<evidence type="ECO:0000256" key="1">
    <source>
        <dbReference type="ARBA" id="ARBA00022428"/>
    </source>
</evidence>
<evidence type="ECO:0000313" key="8">
    <source>
        <dbReference type="Proteomes" id="UP000075411"/>
    </source>
</evidence>
<dbReference type="UniPathway" id="UPA00232"/>
<protein>
    <recommendedName>
        <fullName evidence="6">Ubiquinone/menaquinone biosynthesis C-methyltransferase UbiE</fullName>
        <ecNumber evidence="6">2.1.1.163</ecNumber>
        <ecNumber evidence="6">2.1.1.201</ecNumber>
    </recommendedName>
    <alternativeName>
        <fullName evidence="6">2-methoxy-6-polyprenyl-1,4-benzoquinol methylase</fullName>
    </alternativeName>
    <alternativeName>
        <fullName evidence="6">Demethylmenaquinone methyltransferase</fullName>
    </alternativeName>
</protein>
<keyword evidence="3 6" id="KW-0808">Transferase</keyword>
<keyword evidence="1 6" id="KW-0474">Menaquinone biosynthesis</keyword>
<dbReference type="SUPFAM" id="SSF53335">
    <property type="entry name" value="S-adenosyl-L-methionine-dependent methyltransferases"/>
    <property type="match status" value="1"/>
</dbReference>
<dbReference type="EC" id="2.1.1.201" evidence="6"/>
<dbReference type="InterPro" id="IPR023576">
    <property type="entry name" value="UbiE/COQ5_MeTrFase_CS"/>
</dbReference>
<dbReference type="PANTHER" id="PTHR43591">
    <property type="entry name" value="METHYLTRANSFERASE"/>
    <property type="match status" value="1"/>
</dbReference>
<comment type="function">
    <text evidence="6">Methyltransferase required for the conversion of demethylmenaquinol (DMKH2) to menaquinol (MKH2) and the conversion of 2-polyprenyl-6-methoxy-1,4-benzoquinol (DDMQH2) to 2-polyprenyl-3-methyl-6-methoxy-1,4-benzoquinol (DMQH2).</text>
</comment>
<dbReference type="InterPro" id="IPR004033">
    <property type="entry name" value="UbiE/COQ5_MeTrFase"/>
</dbReference>
<dbReference type="Proteomes" id="UP000075411">
    <property type="component" value="Unassembled WGS sequence"/>
</dbReference>
<dbReference type="EC" id="2.1.1.163" evidence="6"/>
<evidence type="ECO:0000256" key="4">
    <source>
        <dbReference type="ARBA" id="ARBA00022688"/>
    </source>
</evidence>
<comment type="pathway">
    <text evidence="6">Quinol/quinone metabolism; menaquinone biosynthesis; menaquinol from 1,4-dihydroxy-2-naphthoate: step 2/2.</text>
</comment>
<accession>A0A149TR10</accession>
<dbReference type="PROSITE" id="PS01184">
    <property type="entry name" value="UBIE_2"/>
    <property type="match status" value="1"/>
</dbReference>
<dbReference type="RefSeq" id="WP_061489342.1">
    <property type="nucleotide sequence ID" value="NZ_LHZT01000132.1"/>
</dbReference>
<proteinExistence type="inferred from homology"/>
<dbReference type="EMBL" id="LHZT01000132">
    <property type="protein sequence ID" value="KXV55548.1"/>
    <property type="molecule type" value="Genomic_DNA"/>
</dbReference>
<keyword evidence="2 6" id="KW-0489">Methyltransferase</keyword>
<evidence type="ECO:0000256" key="3">
    <source>
        <dbReference type="ARBA" id="ARBA00022679"/>
    </source>
</evidence>
<feature type="binding site" evidence="6">
    <location>
        <position position="76"/>
    </location>
    <ligand>
        <name>S-adenosyl-L-methionine</name>
        <dbReference type="ChEBI" id="CHEBI:59789"/>
    </ligand>
</feature>
<keyword evidence="5 6" id="KW-0949">S-adenosyl-L-methionine</keyword>
<dbReference type="GO" id="GO:0009060">
    <property type="term" value="P:aerobic respiration"/>
    <property type="evidence" value="ECO:0007669"/>
    <property type="project" value="UniProtKB-UniRule"/>
</dbReference>
<dbReference type="PANTHER" id="PTHR43591:SF24">
    <property type="entry name" value="2-METHOXY-6-POLYPRENYL-1,4-BENZOQUINOL METHYLASE, MITOCHONDRIAL"/>
    <property type="match status" value="1"/>
</dbReference>
<dbReference type="CDD" id="cd02440">
    <property type="entry name" value="AdoMet_MTases"/>
    <property type="match status" value="1"/>
</dbReference>
<comment type="similarity">
    <text evidence="6">Belongs to the class I-like SAM-binding methyltransferase superfamily. MenG/UbiE family.</text>
</comment>
<dbReference type="AlphaFoldDB" id="A0A149TR10"/>
<dbReference type="InterPro" id="IPR029063">
    <property type="entry name" value="SAM-dependent_MTases_sf"/>
</dbReference>
<evidence type="ECO:0000256" key="2">
    <source>
        <dbReference type="ARBA" id="ARBA00022603"/>
    </source>
</evidence>
<evidence type="ECO:0000256" key="6">
    <source>
        <dbReference type="HAMAP-Rule" id="MF_01813"/>
    </source>
</evidence>
<dbReference type="Gene3D" id="3.40.50.150">
    <property type="entry name" value="Vaccinia Virus protein VP39"/>
    <property type="match status" value="1"/>
</dbReference>
<organism evidence="7 8">
    <name type="scientific">Acetobacter tropicalis</name>
    <dbReference type="NCBI Taxonomy" id="104102"/>
    <lineage>
        <taxon>Bacteria</taxon>
        <taxon>Pseudomonadati</taxon>
        <taxon>Pseudomonadota</taxon>
        <taxon>Alphaproteobacteria</taxon>
        <taxon>Acetobacterales</taxon>
        <taxon>Acetobacteraceae</taxon>
        <taxon>Acetobacter</taxon>
    </lineage>
</organism>
<evidence type="ECO:0000256" key="5">
    <source>
        <dbReference type="ARBA" id="ARBA00022691"/>
    </source>
</evidence>
<dbReference type="PROSITE" id="PS51608">
    <property type="entry name" value="SAM_MT_UBIE"/>
    <property type="match status" value="1"/>
</dbReference>
<evidence type="ECO:0000313" key="7">
    <source>
        <dbReference type="EMBL" id="KXV55548.1"/>
    </source>
</evidence>
<dbReference type="UniPathway" id="UPA00079">
    <property type="reaction ID" value="UER00169"/>
</dbReference>
<comment type="catalytic activity">
    <reaction evidence="6">
        <text>a 2-demethylmenaquinol + S-adenosyl-L-methionine = a menaquinol + S-adenosyl-L-homocysteine + H(+)</text>
        <dbReference type="Rhea" id="RHEA:42640"/>
        <dbReference type="Rhea" id="RHEA-COMP:9539"/>
        <dbReference type="Rhea" id="RHEA-COMP:9563"/>
        <dbReference type="ChEBI" id="CHEBI:15378"/>
        <dbReference type="ChEBI" id="CHEBI:18151"/>
        <dbReference type="ChEBI" id="CHEBI:55437"/>
        <dbReference type="ChEBI" id="CHEBI:57856"/>
        <dbReference type="ChEBI" id="CHEBI:59789"/>
        <dbReference type="EC" id="2.1.1.163"/>
    </reaction>
</comment>
<gene>
    <name evidence="6" type="primary">ubiE</name>
    <name evidence="7" type="ORF">AD947_16905</name>
</gene>
<name>A0A149TR10_9PROT</name>
<dbReference type="OrthoDB" id="21342at2"/>
<sequence length="245" mass="27398">MPEKTPCPPHPVLPAYYRDGGERVAFVRSIFDRTAQYYDRINSIFSLGSGKWYRRLMLRTAGLRPGQKVLDVATGTGLVAQEAAAITSPTHIIGLDMSPGMLLECRRKLPIQVVLADAQNLPIADCCMDMLSMGYALRHVRDLNATFTEYLRVLKPGGHVLILEIGRARSPLVQGFLHLYLGRIVPFLSGVTTSQESRTLMAYYWDTIEHCIPPDQILDNLKRAGFSSVRKQTSFGVFHAYIGEK</sequence>
<dbReference type="GO" id="GO:0008425">
    <property type="term" value="F:2-methoxy-6-polyprenyl-1,4-benzoquinol methyltransferase activity"/>
    <property type="evidence" value="ECO:0007669"/>
    <property type="project" value="UniProtKB-UniRule"/>
</dbReference>
<comment type="caution">
    <text evidence="7">The sequence shown here is derived from an EMBL/GenBank/DDBJ whole genome shotgun (WGS) entry which is preliminary data.</text>
</comment>
<feature type="binding site" evidence="6">
    <location>
        <begin position="117"/>
        <end position="118"/>
    </location>
    <ligand>
        <name>S-adenosyl-L-methionine</name>
        <dbReference type="ChEBI" id="CHEBI:59789"/>
    </ligand>
</feature>
<dbReference type="GO" id="GO:0043770">
    <property type="term" value="F:demethylmenaquinone methyltransferase activity"/>
    <property type="evidence" value="ECO:0007669"/>
    <property type="project" value="UniProtKB-UniRule"/>
</dbReference>
<dbReference type="GO" id="GO:0032259">
    <property type="term" value="P:methylation"/>
    <property type="evidence" value="ECO:0007669"/>
    <property type="project" value="UniProtKB-KW"/>
</dbReference>
<comment type="pathway">
    <text evidence="6">Cofactor biosynthesis; ubiquinone biosynthesis.</text>
</comment>
<comment type="catalytic activity">
    <reaction evidence="6">
        <text>a 2-methoxy-6-(all-trans-polyprenyl)benzene-1,4-diol + S-adenosyl-L-methionine = a 5-methoxy-2-methyl-3-(all-trans-polyprenyl)benzene-1,4-diol + S-adenosyl-L-homocysteine + H(+)</text>
        <dbReference type="Rhea" id="RHEA:28286"/>
        <dbReference type="Rhea" id="RHEA-COMP:10858"/>
        <dbReference type="Rhea" id="RHEA-COMP:10859"/>
        <dbReference type="ChEBI" id="CHEBI:15378"/>
        <dbReference type="ChEBI" id="CHEBI:57856"/>
        <dbReference type="ChEBI" id="CHEBI:59789"/>
        <dbReference type="ChEBI" id="CHEBI:84166"/>
        <dbReference type="ChEBI" id="CHEBI:84167"/>
        <dbReference type="EC" id="2.1.1.201"/>
    </reaction>
</comment>